<evidence type="ECO:0000313" key="3">
    <source>
        <dbReference type="Proteomes" id="UP000059188"/>
    </source>
</evidence>
<accession>A0A0B7G1I1</accession>
<name>A0A0B7G1I1_THACB</name>
<feature type="region of interest" description="Disordered" evidence="1">
    <location>
        <begin position="1"/>
        <end position="33"/>
    </location>
</feature>
<keyword evidence="3" id="KW-1185">Reference proteome</keyword>
<evidence type="ECO:0000256" key="1">
    <source>
        <dbReference type="SAM" id="MobiDB-lite"/>
    </source>
</evidence>
<sequence length="100" mass="10469">MSRKSLTYSLDRSSTSPASFDAGPQPWAPSIPPPLSTLHMHRIAAFGGTDGAITPYAVLTNNGKAFGVGSGPRSESDCYTFKFGVPKSGNMTLTSFISPA</sequence>
<feature type="compositionally biased region" description="Polar residues" evidence="1">
    <location>
        <begin position="1"/>
        <end position="18"/>
    </location>
</feature>
<evidence type="ECO:0000313" key="2">
    <source>
        <dbReference type="EMBL" id="CEL62949.1"/>
    </source>
</evidence>
<dbReference type="AlphaFoldDB" id="A0A0B7G1I1"/>
<reference evidence="2 3" key="1">
    <citation type="submission" date="2014-11" db="EMBL/GenBank/DDBJ databases">
        <authorList>
            <person name="Wibberg Daniel"/>
        </authorList>
    </citation>
    <scope>NUCLEOTIDE SEQUENCE [LARGE SCALE GENOMIC DNA]</scope>
    <source>
        <strain evidence="2">Rhizoctonia solani AG1-IB 7/3/14</strain>
    </source>
</reference>
<dbReference type="Proteomes" id="UP000059188">
    <property type="component" value="Unassembled WGS sequence"/>
</dbReference>
<proteinExistence type="predicted"/>
<protein>
    <submittedName>
        <fullName evidence="2">Uncharacterized protein</fullName>
    </submittedName>
</protein>
<gene>
    <name evidence="2" type="ORF">RSOLAG1IB_10604</name>
</gene>
<organism evidence="2 3">
    <name type="scientific">Thanatephorus cucumeris (strain AG1-IB / isolate 7/3/14)</name>
    <name type="common">Lettuce bottom rot fungus</name>
    <name type="synonym">Rhizoctonia solani</name>
    <dbReference type="NCBI Taxonomy" id="1108050"/>
    <lineage>
        <taxon>Eukaryota</taxon>
        <taxon>Fungi</taxon>
        <taxon>Dikarya</taxon>
        <taxon>Basidiomycota</taxon>
        <taxon>Agaricomycotina</taxon>
        <taxon>Agaricomycetes</taxon>
        <taxon>Cantharellales</taxon>
        <taxon>Ceratobasidiaceae</taxon>
        <taxon>Rhizoctonia</taxon>
        <taxon>Rhizoctonia solani AG-1</taxon>
    </lineage>
</organism>
<dbReference type="EMBL" id="LN679174">
    <property type="protein sequence ID" value="CEL62949.1"/>
    <property type="molecule type" value="Genomic_DNA"/>
</dbReference>